<dbReference type="Proteomes" id="UP000242715">
    <property type="component" value="Unassembled WGS sequence"/>
</dbReference>
<evidence type="ECO:0000256" key="1">
    <source>
        <dbReference type="SAM" id="MobiDB-lite"/>
    </source>
</evidence>
<name>A0A2Z6PL96_TRISU</name>
<reference evidence="4" key="1">
    <citation type="journal article" date="2017" name="Front. Plant Sci.">
        <title>Climate Clever Clovers: New Paradigm to Reduce the Environmental Footprint of Ruminants by Breeding Low Methanogenic Forages Utilizing Haplotype Variation.</title>
        <authorList>
            <person name="Kaur P."/>
            <person name="Appels R."/>
            <person name="Bayer P.E."/>
            <person name="Keeble-Gagnere G."/>
            <person name="Wang J."/>
            <person name="Hirakawa H."/>
            <person name="Shirasawa K."/>
            <person name="Vercoe P."/>
            <person name="Stefanova K."/>
            <person name="Durmic Z."/>
            <person name="Nichols P."/>
            <person name="Revell C."/>
            <person name="Isobe S.N."/>
            <person name="Edwards D."/>
            <person name="Erskine W."/>
        </authorList>
    </citation>
    <scope>NUCLEOTIDE SEQUENCE [LARGE SCALE GENOMIC DNA]</scope>
    <source>
        <strain evidence="4">cv. Daliak</strain>
    </source>
</reference>
<accession>A0A2Z6PL96</accession>
<proteinExistence type="predicted"/>
<sequence length="402" mass="46065">MEKELDGPWKVVQKQRQNRKTSGPRQNSTVEGRNTNLSEKLNASPAIINADPKSTGSRFMALGTENPDDSNGGLEREENIQAIVLEGEDLAFNSQHSPADKSFKNRRGYEQSTPKKLETTHEKIVKDNKLATRGIGGFKGKSNMTPGQADVRNTDSNLWKTLATLTPKLDEHSVWSVRDGAFVDAWSHAWIEDGLRIDQQVEIPSHLQGIKVKELVDRDGGWKWHMLQDWLPTNIQHKIAAILPPHIENGCDQRYSVGGINNGFSIKIMYKNLCGLHKEDADPTWSKMWKLLVPERVKTFMWLVIHNRILTNEFKARMGLRNAVCSYCSSTAETMIHVLRDCSVAMEFWNNIVPLNQRGEFYIREVKQWLRRATRYGHGETRSFMMRIFIALSWQYNRYGRG</sequence>
<organism evidence="3 4">
    <name type="scientific">Trifolium subterraneum</name>
    <name type="common">Subterranean clover</name>
    <dbReference type="NCBI Taxonomy" id="3900"/>
    <lineage>
        <taxon>Eukaryota</taxon>
        <taxon>Viridiplantae</taxon>
        <taxon>Streptophyta</taxon>
        <taxon>Embryophyta</taxon>
        <taxon>Tracheophyta</taxon>
        <taxon>Spermatophyta</taxon>
        <taxon>Magnoliopsida</taxon>
        <taxon>eudicotyledons</taxon>
        <taxon>Gunneridae</taxon>
        <taxon>Pentapetalae</taxon>
        <taxon>rosids</taxon>
        <taxon>fabids</taxon>
        <taxon>Fabales</taxon>
        <taxon>Fabaceae</taxon>
        <taxon>Papilionoideae</taxon>
        <taxon>50 kb inversion clade</taxon>
        <taxon>NPAAA clade</taxon>
        <taxon>Hologalegina</taxon>
        <taxon>IRL clade</taxon>
        <taxon>Trifolieae</taxon>
        <taxon>Trifolium</taxon>
    </lineage>
</organism>
<evidence type="ECO:0000259" key="2">
    <source>
        <dbReference type="Pfam" id="PF13966"/>
    </source>
</evidence>
<protein>
    <recommendedName>
        <fullName evidence="2">Reverse transcriptase zinc-binding domain-containing protein</fullName>
    </recommendedName>
</protein>
<feature type="region of interest" description="Disordered" evidence="1">
    <location>
        <begin position="94"/>
        <end position="116"/>
    </location>
</feature>
<evidence type="ECO:0000313" key="3">
    <source>
        <dbReference type="EMBL" id="GAU51722.1"/>
    </source>
</evidence>
<dbReference type="OrthoDB" id="1422167at2759"/>
<dbReference type="Pfam" id="PF13966">
    <property type="entry name" value="zf-RVT"/>
    <property type="match status" value="1"/>
</dbReference>
<gene>
    <name evidence="3" type="ORF">TSUD_377420</name>
</gene>
<feature type="region of interest" description="Disordered" evidence="1">
    <location>
        <begin position="1"/>
        <end position="74"/>
    </location>
</feature>
<dbReference type="InterPro" id="IPR026960">
    <property type="entry name" value="RVT-Znf"/>
</dbReference>
<feature type="compositionally biased region" description="Polar residues" evidence="1">
    <location>
        <begin position="20"/>
        <end position="41"/>
    </location>
</feature>
<dbReference type="AlphaFoldDB" id="A0A2Z6PL96"/>
<dbReference type="EMBL" id="DF975445">
    <property type="protein sequence ID" value="GAU51722.1"/>
    <property type="molecule type" value="Genomic_DNA"/>
</dbReference>
<feature type="compositionally biased region" description="Basic and acidic residues" evidence="1">
    <location>
        <begin position="98"/>
        <end position="116"/>
    </location>
</feature>
<evidence type="ECO:0000313" key="4">
    <source>
        <dbReference type="Proteomes" id="UP000242715"/>
    </source>
</evidence>
<keyword evidence="4" id="KW-1185">Reference proteome</keyword>
<feature type="domain" description="Reverse transcriptase zinc-binding" evidence="2">
    <location>
        <begin position="264"/>
        <end position="349"/>
    </location>
</feature>